<reference evidence="9 10" key="1">
    <citation type="submission" date="2016-05" db="EMBL/GenBank/DDBJ databases">
        <title>Genome sequencing reveals origins of a unique bacterial endosymbiosis in the earliest lineages of terrestrial Fungi.</title>
        <authorList>
            <consortium name="DOE Joint Genome Institute"/>
            <person name="Uehling J."/>
            <person name="Gryganskyi A."/>
            <person name="Hameed K."/>
            <person name="Tschaplinski T."/>
            <person name="Misztal P."/>
            <person name="Wu S."/>
            <person name="Desiro A."/>
            <person name="Vande Pol N."/>
            <person name="Du Z.-Y."/>
            <person name="Zienkiewicz A."/>
            <person name="Zienkiewicz K."/>
            <person name="Morin E."/>
            <person name="Tisserant E."/>
            <person name="Splivallo R."/>
            <person name="Hainaut M."/>
            <person name="Henrissat B."/>
            <person name="Ohm R."/>
            <person name="Kuo A."/>
            <person name="Yan J."/>
            <person name="Lipzen A."/>
            <person name="Nolan M."/>
            <person name="Labutti K."/>
            <person name="Barry K."/>
            <person name="Goldstein A."/>
            <person name="Labbe J."/>
            <person name="Schadt C."/>
            <person name="Tuskan G."/>
            <person name="Grigoriev I."/>
            <person name="Martin F."/>
            <person name="Vilgalys R."/>
            <person name="Bonito G."/>
        </authorList>
    </citation>
    <scope>NUCLEOTIDE SEQUENCE [LARGE SCALE GENOMIC DNA]</scope>
    <source>
        <strain evidence="9 10">AG-77</strain>
    </source>
</reference>
<dbReference type="PANTHER" id="PTHR11552">
    <property type="entry name" value="GLUCOSE-METHANOL-CHOLINE GMC OXIDOREDUCTASE"/>
    <property type="match status" value="1"/>
</dbReference>
<keyword evidence="10" id="KW-1185">Reference proteome</keyword>
<dbReference type="SUPFAM" id="SSF51905">
    <property type="entry name" value="FAD/NAD(P)-binding domain"/>
    <property type="match status" value="1"/>
</dbReference>
<feature type="domain" description="Glucose-methanol-choline oxidoreductase N-terminal" evidence="7">
    <location>
        <begin position="46"/>
        <end position="367"/>
    </location>
</feature>
<organism evidence="9 10">
    <name type="scientific">Linnemannia elongata AG-77</name>
    <dbReference type="NCBI Taxonomy" id="1314771"/>
    <lineage>
        <taxon>Eukaryota</taxon>
        <taxon>Fungi</taxon>
        <taxon>Fungi incertae sedis</taxon>
        <taxon>Mucoromycota</taxon>
        <taxon>Mortierellomycotina</taxon>
        <taxon>Mortierellomycetes</taxon>
        <taxon>Mortierellales</taxon>
        <taxon>Mortierellaceae</taxon>
        <taxon>Linnemannia</taxon>
    </lineage>
</organism>
<feature type="domain" description="Glucose-methanol-choline oxidoreductase C-terminal" evidence="8">
    <location>
        <begin position="519"/>
        <end position="643"/>
    </location>
</feature>
<dbReference type="EMBL" id="KV442016">
    <property type="protein sequence ID" value="OAQ34806.1"/>
    <property type="molecule type" value="Genomic_DNA"/>
</dbReference>
<gene>
    <name evidence="9" type="ORF">K457DRAFT_151949</name>
</gene>
<dbReference type="Gene3D" id="3.30.560.10">
    <property type="entry name" value="Glucose Oxidase, domain 3"/>
    <property type="match status" value="1"/>
</dbReference>
<dbReference type="PIRSF" id="PIRSF000137">
    <property type="entry name" value="Alcohol_oxidase"/>
    <property type="match status" value="1"/>
</dbReference>
<proteinExistence type="inferred from homology"/>
<evidence type="ECO:0000313" key="10">
    <source>
        <dbReference type="Proteomes" id="UP000078512"/>
    </source>
</evidence>
<dbReference type="InterPro" id="IPR036188">
    <property type="entry name" value="FAD/NAD-bd_sf"/>
</dbReference>
<dbReference type="Gene3D" id="3.50.50.60">
    <property type="entry name" value="FAD/NAD(P)-binding domain"/>
    <property type="match status" value="1"/>
</dbReference>
<dbReference type="Pfam" id="PF00732">
    <property type="entry name" value="GMC_oxred_N"/>
    <property type="match status" value="1"/>
</dbReference>
<dbReference type="InterPro" id="IPR012132">
    <property type="entry name" value="GMC_OxRdtase"/>
</dbReference>
<dbReference type="STRING" id="1314771.A0A197KDP7"/>
<dbReference type="AlphaFoldDB" id="A0A197KDP7"/>
<dbReference type="Pfam" id="PF05199">
    <property type="entry name" value="GMC_oxred_C"/>
    <property type="match status" value="1"/>
</dbReference>
<protein>
    <submittedName>
        <fullName evidence="9">GMC oxidoreductase</fullName>
    </submittedName>
</protein>
<evidence type="ECO:0000313" key="9">
    <source>
        <dbReference type="EMBL" id="OAQ34806.1"/>
    </source>
</evidence>
<name>A0A197KDP7_9FUNG</name>
<dbReference type="InterPro" id="IPR000172">
    <property type="entry name" value="GMC_OxRdtase_N"/>
</dbReference>
<dbReference type="SUPFAM" id="SSF54373">
    <property type="entry name" value="FAD-linked reductases, C-terminal domain"/>
    <property type="match status" value="2"/>
</dbReference>
<feature type="active site" description="Proton donor" evidence="5">
    <location>
        <position position="590"/>
    </location>
</feature>
<sequence length="662" mass="73040">MIQDTFQTIAAATIGLSLAAIAYQNTKPPKVLGRAPWDDDKDVRDYDYVVLGGGTAGCVLASRLSEDPSVSVLVIEAGEDMDNSIQTKLPIGYPKLFQTKHDWQFKTIPQTHAEGRKMDQVRGKMLGGCSSINAMQYTRGPHSDYDAWETEFGNDGWSYKSVLPYFKKAEGFHDPSLDKSHPMGPRSSRVHDPEYDTFEPEYHGTDGPWHQSYHHFSPTTKAFIKTGVAMGLPHTPDPNGRSELGVARMQTSINADATRCSTSSAYLRPEVVPGGGTRGHVRVVLKAHVERILFETKDGVPTAVGAEFRDDKDVLRRVYARREVLLSAGVFCSPALLLASGIGHHIHDSIPLLHHLPGVGENLSDHVGMPVVYACPPTTQTMHTAFAPSNLPKALYQYFVHGTGPLTSQVMEAACFVRLEDIAPEFVAREKANGTYQERASGPNAPHIEILFPACFVDNEDFTRMDDTHKNFYTLLVVLLNPASRGRTSARLSEVVIDQKKKTTKKNDKDGEAEMRFKVEPLIDPNFLADEFDIRVLREGMRFARRLGKKMQQDPALAGFEYIPGEASVPSEDDEAMDRYIRQTCTTFLHSVGTCSMGPASNPNAVVDERLKVHGVDRLRVIDASVMPKVIAGHTAAGTVMLAEKAADLIKDDWASKDVSTF</sequence>
<dbReference type="GO" id="GO:0050660">
    <property type="term" value="F:flavin adenine dinucleotide binding"/>
    <property type="evidence" value="ECO:0007669"/>
    <property type="project" value="InterPro"/>
</dbReference>
<dbReference type="InterPro" id="IPR007867">
    <property type="entry name" value="GMC_OxRtase_C"/>
</dbReference>
<dbReference type="PANTHER" id="PTHR11552:SF147">
    <property type="entry name" value="CHOLINE DEHYDROGENASE, MITOCHONDRIAL"/>
    <property type="match status" value="1"/>
</dbReference>
<evidence type="ECO:0000256" key="2">
    <source>
        <dbReference type="ARBA" id="ARBA00010790"/>
    </source>
</evidence>
<feature type="binding site" evidence="6">
    <location>
        <position position="289"/>
    </location>
    <ligand>
        <name>FAD</name>
        <dbReference type="ChEBI" id="CHEBI:57692"/>
    </ligand>
</feature>
<dbReference type="GO" id="GO:0016614">
    <property type="term" value="F:oxidoreductase activity, acting on CH-OH group of donors"/>
    <property type="evidence" value="ECO:0007669"/>
    <property type="project" value="InterPro"/>
</dbReference>
<evidence type="ECO:0000256" key="4">
    <source>
        <dbReference type="ARBA" id="ARBA00022827"/>
    </source>
</evidence>
<evidence type="ECO:0000259" key="8">
    <source>
        <dbReference type="Pfam" id="PF05199"/>
    </source>
</evidence>
<keyword evidence="3" id="KW-0285">Flavoprotein</keyword>
<evidence type="ECO:0000256" key="1">
    <source>
        <dbReference type="ARBA" id="ARBA00001974"/>
    </source>
</evidence>
<evidence type="ECO:0000256" key="5">
    <source>
        <dbReference type="PIRSR" id="PIRSR000137-1"/>
    </source>
</evidence>
<evidence type="ECO:0000256" key="6">
    <source>
        <dbReference type="PIRSR" id="PIRSR000137-2"/>
    </source>
</evidence>
<evidence type="ECO:0000256" key="3">
    <source>
        <dbReference type="ARBA" id="ARBA00022630"/>
    </source>
</evidence>
<dbReference type="OrthoDB" id="269227at2759"/>
<evidence type="ECO:0000259" key="7">
    <source>
        <dbReference type="Pfam" id="PF00732"/>
    </source>
</evidence>
<feature type="active site" description="Proton acceptor" evidence="5">
    <location>
        <position position="634"/>
    </location>
</feature>
<keyword evidence="4 6" id="KW-0274">FAD</keyword>
<accession>A0A197KDP7</accession>
<comment type="cofactor">
    <cofactor evidence="1 6">
        <name>FAD</name>
        <dbReference type="ChEBI" id="CHEBI:57692"/>
    </cofactor>
</comment>
<dbReference type="Proteomes" id="UP000078512">
    <property type="component" value="Unassembled WGS sequence"/>
</dbReference>
<comment type="similarity">
    <text evidence="2">Belongs to the GMC oxidoreductase family.</text>
</comment>